<dbReference type="PROSITE" id="PS51318">
    <property type="entry name" value="TAT"/>
    <property type="match status" value="1"/>
</dbReference>
<protein>
    <submittedName>
        <fullName evidence="2">Peptidase S8/S53 subtilisin kexin sedolisin</fullName>
    </submittedName>
</protein>
<dbReference type="InterPro" id="IPR006311">
    <property type="entry name" value="TAT_signal"/>
</dbReference>
<evidence type="ECO:0000313" key="2">
    <source>
        <dbReference type="EMBL" id="BAU88259.1"/>
    </source>
</evidence>
<evidence type="ECO:0000256" key="1">
    <source>
        <dbReference type="SAM" id="MobiDB-lite"/>
    </source>
</evidence>
<evidence type="ECO:0000313" key="3">
    <source>
        <dbReference type="Proteomes" id="UP000217676"/>
    </source>
</evidence>
<accession>A0A169PP99</accession>
<sequence length="551" mass="56657">MNDSSNSPAPATSTTTRRRVLRGLAVTTAATAALCIPAAASATPATPGARRPKAGATSATYTLTLVHRSRTGAPTSSFRTQLTALSGPDAGTSLLAPEAASGTVTVQVPAGRYLLDSTISTKETDDTEHRGIDWLVQPRLDVDRDATIVLDARTTHPVDIRPPVADAEFETCGAFIEVTYEGTTGFANLVSYTPDTRLAHLGPATESGAVRTWVDAYWNRTVGTCILGYTFRTDRALDGLVRHPAPGDLTTLVVRAAPGEPGAGAATLDVSPSSGPSPSIARALTPPDSLTYLVTPERGPFDLVYASSAEPEKTPNIYYALGVGLTAGTTKVVTFDTPVFGPALDSSPGARSAAQRTGNALDVTVPLLADGDGHRPSAPLFTAATTTLYRDGALVGTRRGTPGQGSFTLPSGRATYLLTATATRPRGSVTAAWTFTSAKTTTATELPLSAVRFSPELGIDGTAPARTASTVGVTVLGAAERSGVRSLVVSVSTDQGASWTAVPVTGGRIAFTTPGDGGAVSLRAELTDTFGNTVTQTHIDAYGTRAAAKAS</sequence>
<dbReference type="Proteomes" id="UP000217676">
    <property type="component" value="Chromosome"/>
</dbReference>
<name>A0A169PP99_STRLU</name>
<keyword evidence="3" id="KW-1185">Reference proteome</keyword>
<reference evidence="2 3" key="1">
    <citation type="journal article" date="2016" name="Genome Announc.">
        <title>Complete Genome Sequence of Thiostrepton-Producing Streptomyces laurentii ATCC 31255.</title>
        <authorList>
            <person name="Doi K."/>
            <person name="Fujino Y."/>
            <person name="Nagayoshi Y."/>
            <person name="Ohshima T."/>
            <person name="Ogata S."/>
        </authorList>
    </citation>
    <scope>NUCLEOTIDE SEQUENCE [LARGE SCALE GENOMIC DNA]</scope>
    <source>
        <strain evidence="2 3">ATCC 31255</strain>
    </source>
</reference>
<proteinExistence type="predicted"/>
<dbReference type="EMBL" id="AP017424">
    <property type="protein sequence ID" value="BAU88259.1"/>
    <property type="molecule type" value="Genomic_DNA"/>
</dbReference>
<dbReference type="RefSeq" id="WP_359873334.1">
    <property type="nucleotide sequence ID" value="NZ_JBEYHT010000005.1"/>
</dbReference>
<feature type="region of interest" description="Disordered" evidence="1">
    <location>
        <begin position="263"/>
        <end position="282"/>
    </location>
</feature>
<gene>
    <name evidence="2" type="ORF">SLA_7393</name>
</gene>
<dbReference type="AlphaFoldDB" id="A0A169PP99"/>
<organism evidence="2 3">
    <name type="scientific">Streptomyces laurentii</name>
    <dbReference type="NCBI Taxonomy" id="39478"/>
    <lineage>
        <taxon>Bacteria</taxon>
        <taxon>Bacillati</taxon>
        <taxon>Actinomycetota</taxon>
        <taxon>Actinomycetes</taxon>
        <taxon>Kitasatosporales</taxon>
        <taxon>Streptomycetaceae</taxon>
        <taxon>Streptomyces</taxon>
    </lineage>
</organism>
<dbReference type="KEGG" id="slau:SLA_7393"/>